<keyword evidence="2" id="KW-1185">Reference proteome</keyword>
<evidence type="ECO:0000313" key="2">
    <source>
        <dbReference type="Proteomes" id="UP000008144"/>
    </source>
</evidence>
<dbReference type="InParanoid" id="H2XQL3"/>
<dbReference type="Ensembl" id="ENSCINT00000030235.1">
    <property type="protein sequence ID" value="ENSCINP00000031947.1"/>
    <property type="gene ID" value="ENSCING00000023515.1"/>
</dbReference>
<name>H2XQL3_CIOIN</name>
<dbReference type="Proteomes" id="UP000008144">
    <property type="component" value="Chromosome 14"/>
</dbReference>
<protein>
    <submittedName>
        <fullName evidence="1">Uncharacterized protein</fullName>
    </submittedName>
</protein>
<organism evidence="1 2">
    <name type="scientific">Ciona intestinalis</name>
    <name type="common">Transparent sea squirt</name>
    <name type="synonym">Ascidia intestinalis</name>
    <dbReference type="NCBI Taxonomy" id="7719"/>
    <lineage>
        <taxon>Eukaryota</taxon>
        <taxon>Metazoa</taxon>
        <taxon>Chordata</taxon>
        <taxon>Tunicata</taxon>
        <taxon>Ascidiacea</taxon>
        <taxon>Phlebobranchia</taxon>
        <taxon>Cionidae</taxon>
        <taxon>Ciona</taxon>
    </lineage>
</organism>
<reference evidence="2" key="1">
    <citation type="journal article" date="2002" name="Science">
        <title>The draft genome of Ciona intestinalis: insights into chordate and vertebrate origins.</title>
        <authorList>
            <person name="Dehal P."/>
            <person name="Satou Y."/>
            <person name="Campbell R.K."/>
            <person name="Chapman J."/>
            <person name="Degnan B."/>
            <person name="De Tomaso A."/>
            <person name="Davidson B."/>
            <person name="Di Gregorio A."/>
            <person name="Gelpke M."/>
            <person name="Goodstein D.M."/>
            <person name="Harafuji N."/>
            <person name="Hastings K.E."/>
            <person name="Ho I."/>
            <person name="Hotta K."/>
            <person name="Huang W."/>
            <person name="Kawashima T."/>
            <person name="Lemaire P."/>
            <person name="Martinez D."/>
            <person name="Meinertzhagen I.A."/>
            <person name="Necula S."/>
            <person name="Nonaka M."/>
            <person name="Putnam N."/>
            <person name="Rash S."/>
            <person name="Saiga H."/>
            <person name="Satake M."/>
            <person name="Terry A."/>
            <person name="Yamada L."/>
            <person name="Wang H.G."/>
            <person name="Awazu S."/>
            <person name="Azumi K."/>
            <person name="Boore J."/>
            <person name="Branno M."/>
            <person name="Chin-Bow S."/>
            <person name="DeSantis R."/>
            <person name="Doyle S."/>
            <person name="Francino P."/>
            <person name="Keys D.N."/>
            <person name="Haga S."/>
            <person name="Hayashi H."/>
            <person name="Hino K."/>
            <person name="Imai K.S."/>
            <person name="Inaba K."/>
            <person name="Kano S."/>
            <person name="Kobayashi K."/>
            <person name="Kobayashi M."/>
            <person name="Lee B.I."/>
            <person name="Makabe K.W."/>
            <person name="Manohar C."/>
            <person name="Matassi G."/>
            <person name="Medina M."/>
            <person name="Mochizuki Y."/>
            <person name="Mount S."/>
            <person name="Morishita T."/>
            <person name="Miura S."/>
            <person name="Nakayama A."/>
            <person name="Nishizaka S."/>
            <person name="Nomoto H."/>
            <person name="Ohta F."/>
            <person name="Oishi K."/>
            <person name="Rigoutsos I."/>
            <person name="Sano M."/>
            <person name="Sasaki A."/>
            <person name="Sasakura Y."/>
            <person name="Shoguchi E."/>
            <person name="Shin-i T."/>
            <person name="Spagnuolo A."/>
            <person name="Stainier D."/>
            <person name="Suzuki M.M."/>
            <person name="Tassy O."/>
            <person name="Takatori N."/>
            <person name="Tokuoka M."/>
            <person name="Yagi K."/>
            <person name="Yoshizaki F."/>
            <person name="Wada S."/>
            <person name="Zhang C."/>
            <person name="Hyatt P.D."/>
            <person name="Larimer F."/>
            <person name="Detter C."/>
            <person name="Doggett N."/>
            <person name="Glavina T."/>
            <person name="Hawkins T."/>
            <person name="Richardson P."/>
            <person name="Lucas S."/>
            <person name="Kohara Y."/>
            <person name="Levine M."/>
            <person name="Satoh N."/>
            <person name="Rokhsar D.S."/>
        </authorList>
    </citation>
    <scope>NUCLEOTIDE SEQUENCE [LARGE SCALE GENOMIC DNA]</scope>
</reference>
<accession>H2XQL3</accession>
<dbReference type="EMBL" id="EAAA01001279">
    <property type="status" value="NOT_ANNOTATED_CDS"/>
    <property type="molecule type" value="Genomic_DNA"/>
</dbReference>
<reference evidence="1" key="4">
    <citation type="submission" date="2025-09" db="UniProtKB">
        <authorList>
            <consortium name="Ensembl"/>
        </authorList>
    </citation>
    <scope>IDENTIFICATION</scope>
</reference>
<evidence type="ECO:0000313" key="1">
    <source>
        <dbReference type="Ensembl" id="ENSCINP00000031947.1"/>
    </source>
</evidence>
<reference evidence="1" key="3">
    <citation type="submission" date="2025-08" db="UniProtKB">
        <authorList>
            <consortium name="Ensembl"/>
        </authorList>
    </citation>
    <scope>IDENTIFICATION</scope>
</reference>
<reference evidence="1" key="2">
    <citation type="journal article" date="2008" name="Genome Biol.">
        <title>Improved genome assembly and evidence-based global gene model set for the chordate Ciona intestinalis: new insight into intron and operon populations.</title>
        <authorList>
            <person name="Satou Y."/>
            <person name="Mineta K."/>
            <person name="Ogasawara M."/>
            <person name="Sasakura Y."/>
            <person name="Shoguchi E."/>
            <person name="Ueno K."/>
            <person name="Yamada L."/>
            <person name="Matsumoto J."/>
            <person name="Wasserscheid J."/>
            <person name="Dewar K."/>
            <person name="Wiley G.B."/>
            <person name="Macmil S.L."/>
            <person name="Roe B.A."/>
            <person name="Zeller R.W."/>
            <person name="Hastings K.E."/>
            <person name="Lemaire P."/>
            <person name="Lindquist E."/>
            <person name="Endo T."/>
            <person name="Hotta K."/>
            <person name="Inaba K."/>
        </authorList>
    </citation>
    <scope>NUCLEOTIDE SEQUENCE [LARGE SCALE GENOMIC DNA]</scope>
    <source>
        <strain evidence="1">wild type</strain>
    </source>
</reference>
<sequence>MISSVATLLCVVKQNKNKAKCKDIQHKLPKLGRRELYRLQQSELKLKHSYIPAIIDFPLELITSMIHL</sequence>
<dbReference type="AlphaFoldDB" id="H2XQL3"/>
<proteinExistence type="predicted"/>
<dbReference type="HOGENOM" id="CLU_2793221_0_0_1"/>